<dbReference type="Pfam" id="PF14903">
    <property type="entry name" value="WG_beta_rep"/>
    <property type="match status" value="2"/>
</dbReference>
<comment type="caution">
    <text evidence="1">The sequence shown here is derived from an EMBL/GenBank/DDBJ whole genome shotgun (WGS) entry which is preliminary data.</text>
</comment>
<dbReference type="Proteomes" id="UP001073122">
    <property type="component" value="Unassembled WGS sequence"/>
</dbReference>
<keyword evidence="2" id="KW-1185">Reference proteome</keyword>
<proteinExistence type="predicted"/>
<protein>
    <submittedName>
        <fullName evidence="1">WG repeat-containing protein</fullName>
    </submittedName>
</protein>
<accession>A0ABT3XQ29</accession>
<name>A0ABT3XQ29_9FLAO</name>
<dbReference type="EMBL" id="JAOVZW010000011">
    <property type="protein sequence ID" value="MCX8524226.1"/>
    <property type="molecule type" value="Genomic_DNA"/>
</dbReference>
<evidence type="ECO:0000313" key="1">
    <source>
        <dbReference type="EMBL" id="MCX8524226.1"/>
    </source>
</evidence>
<gene>
    <name evidence="1" type="ORF">OF897_09925</name>
</gene>
<evidence type="ECO:0000313" key="2">
    <source>
        <dbReference type="Proteomes" id="UP001073122"/>
    </source>
</evidence>
<reference evidence="1" key="1">
    <citation type="submission" date="2022-10" db="EMBL/GenBank/DDBJ databases">
        <title>Chryseobacterium sp. nov., a novel bacterial species.</title>
        <authorList>
            <person name="Cao Y."/>
        </authorList>
    </citation>
    <scope>NUCLEOTIDE SEQUENCE</scope>
    <source>
        <strain evidence="1">CCTCC AB2015118</strain>
    </source>
</reference>
<sequence length="388" mass="45394">MKKNLQIVICFLMVCKCVLTYSQNKNIALIPYESNKLYGLSDTLGKVIVKPQFSDIKDFGYYFDKKNKKLADSRFVVKQNGKYFLIDYKNQQIISPTNKYDSIVLDSEDCRIAFIYERGKKGIFFKNREIIQPVYDKVRKTDNLSFEVLQGVQKAIVNSEGTTILPLNNYQYVGYDGVENGKAKWSARNSSDKRINTYDTLLEKISEEDDNYSPYGNNNYKFPFEKEIPNLEEKKKTIGKKYKTRMEYSFMQRYSEVEQNGLHTFYDFYLDKELFPLQYEKFDLIGADHNTILFAAKKDGKYGLLNLDGKIILSEQYDEIKQNKDGVLLKKNNKFGLYIPNTIYKYMEAKFDEPIKKFKSIPVSDSWSFAIYKTGKHFIGENGIAYFK</sequence>
<dbReference type="RefSeq" id="WP_267265530.1">
    <property type="nucleotide sequence ID" value="NZ_JAOVZW010000011.1"/>
</dbReference>
<dbReference type="InterPro" id="IPR032774">
    <property type="entry name" value="WG_beta_rep"/>
</dbReference>
<organism evidence="1 2">
    <name type="scientific">Chryseobacterium formosus</name>
    <dbReference type="NCBI Taxonomy" id="1537363"/>
    <lineage>
        <taxon>Bacteria</taxon>
        <taxon>Pseudomonadati</taxon>
        <taxon>Bacteroidota</taxon>
        <taxon>Flavobacteriia</taxon>
        <taxon>Flavobacteriales</taxon>
        <taxon>Weeksellaceae</taxon>
        <taxon>Chryseobacterium group</taxon>
        <taxon>Chryseobacterium</taxon>
    </lineage>
</organism>